<keyword evidence="1" id="KW-0812">Transmembrane</keyword>
<feature type="transmembrane region" description="Helical" evidence="1">
    <location>
        <begin position="78"/>
        <end position="99"/>
    </location>
</feature>
<dbReference type="Proteomes" id="UP000823629">
    <property type="component" value="Unassembled WGS sequence"/>
</dbReference>
<feature type="transmembrane region" description="Helical" evidence="1">
    <location>
        <begin position="174"/>
        <end position="199"/>
    </location>
</feature>
<keyword evidence="1" id="KW-0472">Membrane</keyword>
<sequence length="223" mass="25800">MKNKEALVSNTGGIKNLRFVKKIIEMDKKVFLQKTGWIYLVLAGAFIFVYGLIMATPMADLRYLQGTQLEGMEMEGDAYIRMLTGSINTMCILGWALILDGLLYKFVRNDKRRIYYISNMVFSAVSFLLFIGIAIGALSIIVHYKGVYDSIPFDIINSYPLWQMSGYYISETSWVFPLGYCVFIFTILASFVYIFVICYKWKDFAYYMKNHEVPDSDTVEERM</sequence>
<name>A0A9D9GLC6_9BACL</name>
<feature type="transmembrane region" description="Helical" evidence="1">
    <location>
        <begin position="36"/>
        <end position="58"/>
    </location>
</feature>
<comment type="caution">
    <text evidence="2">The sequence shown here is derived from an EMBL/GenBank/DDBJ whole genome shotgun (WGS) entry which is preliminary data.</text>
</comment>
<keyword evidence="1" id="KW-1133">Transmembrane helix</keyword>
<accession>A0A9D9GLC6</accession>
<reference evidence="2" key="1">
    <citation type="submission" date="2020-10" db="EMBL/GenBank/DDBJ databases">
        <authorList>
            <person name="Gilroy R."/>
        </authorList>
    </citation>
    <scope>NUCLEOTIDE SEQUENCE</scope>
    <source>
        <strain evidence="2">1748</strain>
    </source>
</reference>
<feature type="transmembrane region" description="Helical" evidence="1">
    <location>
        <begin position="120"/>
        <end position="144"/>
    </location>
</feature>
<proteinExistence type="predicted"/>
<reference evidence="2" key="2">
    <citation type="journal article" date="2021" name="PeerJ">
        <title>Extensive microbial diversity within the chicken gut microbiome revealed by metagenomics and culture.</title>
        <authorList>
            <person name="Gilroy R."/>
            <person name="Ravi A."/>
            <person name="Getino M."/>
            <person name="Pursley I."/>
            <person name="Horton D.L."/>
            <person name="Alikhan N.F."/>
            <person name="Baker D."/>
            <person name="Gharbi K."/>
            <person name="Hall N."/>
            <person name="Watson M."/>
            <person name="Adriaenssens E.M."/>
            <person name="Foster-Nyarko E."/>
            <person name="Jarju S."/>
            <person name="Secka A."/>
            <person name="Antonio M."/>
            <person name="Oren A."/>
            <person name="Chaudhuri R.R."/>
            <person name="La Ragione R."/>
            <person name="Hildebrand F."/>
            <person name="Pallen M.J."/>
        </authorList>
    </citation>
    <scope>NUCLEOTIDE SEQUENCE</scope>
    <source>
        <strain evidence="2">1748</strain>
    </source>
</reference>
<dbReference type="AlphaFoldDB" id="A0A9D9GLC6"/>
<evidence type="ECO:0000313" key="3">
    <source>
        <dbReference type="Proteomes" id="UP000823629"/>
    </source>
</evidence>
<organism evidence="2 3">
    <name type="scientific">Candidatus Scatoplasma merdavium</name>
    <dbReference type="NCBI Taxonomy" id="2840932"/>
    <lineage>
        <taxon>Bacteria</taxon>
        <taxon>Bacillati</taxon>
        <taxon>Bacillota</taxon>
        <taxon>Bacilli</taxon>
        <taxon>Bacillales</taxon>
        <taxon>Candidatus Scatoplasma</taxon>
    </lineage>
</organism>
<gene>
    <name evidence="2" type="ORF">IAC78_01495</name>
</gene>
<evidence type="ECO:0000313" key="2">
    <source>
        <dbReference type="EMBL" id="MBO8414142.1"/>
    </source>
</evidence>
<protein>
    <submittedName>
        <fullName evidence="2">Uncharacterized protein</fullName>
    </submittedName>
</protein>
<dbReference type="EMBL" id="JADING010000044">
    <property type="protein sequence ID" value="MBO8414142.1"/>
    <property type="molecule type" value="Genomic_DNA"/>
</dbReference>
<evidence type="ECO:0000256" key="1">
    <source>
        <dbReference type="SAM" id="Phobius"/>
    </source>
</evidence>